<dbReference type="PANTHER" id="PTHR11697">
    <property type="entry name" value="GENERAL TRANSCRIPTION FACTOR 2-RELATED ZINC FINGER PROTEIN"/>
    <property type="match status" value="1"/>
</dbReference>
<evidence type="ECO:0000313" key="1">
    <source>
        <dbReference type="EnsemblPlants" id="Kaladp0068s0136.1.v1.1"/>
    </source>
</evidence>
<dbReference type="Gramene" id="Kaladp0068s0136.1.v1.1">
    <property type="protein sequence ID" value="Kaladp0068s0136.1.v1.1"/>
    <property type="gene ID" value="Kaladp0068s0136.v1.1"/>
</dbReference>
<dbReference type="AlphaFoldDB" id="A0A7N0UHS9"/>
<proteinExistence type="predicted"/>
<accession>A0A7N0UHS9</accession>
<dbReference type="PANTHER" id="PTHR11697:SF230">
    <property type="entry name" value="ZINC FINGER, MYM DOMAIN CONTAINING 1"/>
    <property type="match status" value="1"/>
</dbReference>
<protein>
    <submittedName>
        <fullName evidence="1">Uncharacterized protein</fullName>
    </submittedName>
</protein>
<name>A0A7N0UHS9_KALFE</name>
<evidence type="ECO:0000313" key="2">
    <source>
        <dbReference type="Proteomes" id="UP000594263"/>
    </source>
</evidence>
<sequence>MVGKTFLNKVISFCKNHEIEVPDMNDYYFPHGRPRRFFKKLQELNNRFDKVNMELLICMASLNPVNSFAAFDKPKILRLPEFYPNEFTKVDVMKLDFQLQMYIIDLRNNVIFQQVKDLSSLSACAF</sequence>
<reference evidence="1" key="1">
    <citation type="submission" date="2021-01" db="UniProtKB">
        <authorList>
            <consortium name="EnsemblPlants"/>
        </authorList>
    </citation>
    <scope>IDENTIFICATION</scope>
</reference>
<dbReference type="InterPro" id="IPR055298">
    <property type="entry name" value="AtLOH3-like"/>
</dbReference>
<dbReference type="OMA" id="DIGARYM"/>
<dbReference type="Proteomes" id="UP000594263">
    <property type="component" value="Unplaced"/>
</dbReference>
<keyword evidence="2" id="KW-1185">Reference proteome</keyword>
<organism evidence="1 2">
    <name type="scientific">Kalanchoe fedtschenkoi</name>
    <name type="common">Lavender scallops</name>
    <name type="synonym">South American air plant</name>
    <dbReference type="NCBI Taxonomy" id="63787"/>
    <lineage>
        <taxon>Eukaryota</taxon>
        <taxon>Viridiplantae</taxon>
        <taxon>Streptophyta</taxon>
        <taxon>Embryophyta</taxon>
        <taxon>Tracheophyta</taxon>
        <taxon>Spermatophyta</taxon>
        <taxon>Magnoliopsida</taxon>
        <taxon>eudicotyledons</taxon>
        <taxon>Gunneridae</taxon>
        <taxon>Pentapetalae</taxon>
        <taxon>Saxifragales</taxon>
        <taxon>Crassulaceae</taxon>
        <taxon>Kalanchoe</taxon>
    </lineage>
</organism>
<dbReference type="EnsemblPlants" id="Kaladp0068s0136.1.v1.1">
    <property type="protein sequence ID" value="Kaladp0068s0136.1.v1.1"/>
    <property type="gene ID" value="Kaladp0068s0136.v1.1"/>
</dbReference>